<keyword evidence="18" id="KW-1185">Reference proteome</keyword>
<dbReference type="UniPathway" id="UPA00049">
    <property type="reaction ID" value="UER00062"/>
</dbReference>
<keyword evidence="9" id="KW-0028">Amino-acid biosynthesis</keyword>
<dbReference type="GO" id="GO:0009098">
    <property type="term" value="P:L-leucine biosynthetic process"/>
    <property type="evidence" value="ECO:0007669"/>
    <property type="project" value="UniProtKB-UniPathway"/>
</dbReference>
<evidence type="ECO:0000256" key="10">
    <source>
        <dbReference type="ARBA" id="ARBA00022679"/>
    </source>
</evidence>
<dbReference type="InterPro" id="IPR036038">
    <property type="entry name" value="Aminotransferase-like"/>
</dbReference>
<evidence type="ECO:0000256" key="16">
    <source>
        <dbReference type="PIRSR" id="PIRSR006468-1"/>
    </source>
</evidence>
<dbReference type="eggNOG" id="COG0115">
    <property type="taxonomic scope" value="Bacteria"/>
</dbReference>
<dbReference type="OrthoDB" id="9804984at2"/>
<comment type="catalytic activity">
    <reaction evidence="15">
        <text>L-leucine + 2-oxoglutarate = 4-methyl-2-oxopentanoate + L-glutamate</text>
        <dbReference type="Rhea" id="RHEA:18321"/>
        <dbReference type="ChEBI" id="CHEBI:16810"/>
        <dbReference type="ChEBI" id="CHEBI:17865"/>
        <dbReference type="ChEBI" id="CHEBI:29985"/>
        <dbReference type="ChEBI" id="CHEBI:57427"/>
        <dbReference type="EC" id="2.6.1.42"/>
    </reaction>
</comment>
<dbReference type="PANTHER" id="PTHR11825:SF44">
    <property type="entry name" value="BRANCHED-CHAIN-AMINO-ACID AMINOTRANSFERASE"/>
    <property type="match status" value="1"/>
</dbReference>
<dbReference type="GO" id="GO:0009099">
    <property type="term" value="P:L-valine biosynthetic process"/>
    <property type="evidence" value="ECO:0007669"/>
    <property type="project" value="UniProtKB-UniPathway"/>
</dbReference>
<comment type="pathway">
    <text evidence="5">Amino-acid biosynthesis; L-leucine biosynthesis; L-leucine from 3-methyl-2-oxobutanoate: step 4/4.</text>
</comment>
<dbReference type="Gene3D" id="3.30.470.10">
    <property type="match status" value="1"/>
</dbReference>
<evidence type="ECO:0000313" key="18">
    <source>
        <dbReference type="Proteomes" id="UP000006054"/>
    </source>
</evidence>
<evidence type="ECO:0000313" key="17">
    <source>
        <dbReference type="EMBL" id="AFM02740.1"/>
    </source>
</evidence>
<proteinExistence type="inferred from homology"/>
<dbReference type="InterPro" id="IPR001544">
    <property type="entry name" value="Aminotrans_IV"/>
</dbReference>
<dbReference type="Pfam" id="PF01063">
    <property type="entry name" value="Aminotran_4"/>
    <property type="match status" value="1"/>
</dbReference>
<comment type="catalytic activity">
    <reaction evidence="13">
        <text>L-valine + 2-oxoglutarate = 3-methyl-2-oxobutanoate + L-glutamate</text>
        <dbReference type="Rhea" id="RHEA:24813"/>
        <dbReference type="ChEBI" id="CHEBI:11851"/>
        <dbReference type="ChEBI" id="CHEBI:16810"/>
        <dbReference type="ChEBI" id="CHEBI:29985"/>
        <dbReference type="ChEBI" id="CHEBI:57762"/>
        <dbReference type="EC" id="2.6.1.42"/>
    </reaction>
</comment>
<dbReference type="AlphaFoldDB" id="I4AFK5"/>
<dbReference type="EC" id="2.6.1.42" evidence="7"/>
<comment type="pathway">
    <text evidence="4">Amino-acid biosynthesis; L-valine biosynthesis; L-valine from pyruvate: step 4/4.</text>
</comment>
<dbReference type="PANTHER" id="PTHR11825">
    <property type="entry name" value="SUBGROUP IIII AMINOTRANSFERASE"/>
    <property type="match status" value="1"/>
</dbReference>
<dbReference type="InterPro" id="IPR005786">
    <property type="entry name" value="B_amino_transII"/>
</dbReference>
<name>I4AFK5_BERLS</name>
<keyword evidence="11" id="KW-0663">Pyridoxal phosphate</keyword>
<dbReference type="UniPathway" id="UPA00047">
    <property type="reaction ID" value="UER00058"/>
</dbReference>
<dbReference type="InterPro" id="IPR033939">
    <property type="entry name" value="BCAT_family"/>
</dbReference>
<dbReference type="InterPro" id="IPR043131">
    <property type="entry name" value="BCAT-like_N"/>
</dbReference>
<dbReference type="EMBL" id="CP003345">
    <property type="protein sequence ID" value="AFM02740.1"/>
    <property type="molecule type" value="Genomic_DNA"/>
</dbReference>
<dbReference type="UniPathway" id="UPA00048">
    <property type="reaction ID" value="UER00073"/>
</dbReference>
<evidence type="ECO:0000256" key="3">
    <source>
        <dbReference type="ARBA" id="ARBA00004824"/>
    </source>
</evidence>
<evidence type="ECO:0000256" key="15">
    <source>
        <dbReference type="ARBA" id="ARBA00049229"/>
    </source>
</evidence>
<evidence type="ECO:0000256" key="12">
    <source>
        <dbReference type="ARBA" id="ARBA00023304"/>
    </source>
</evidence>
<gene>
    <name evidence="17" type="ordered locus">Fleli_0251</name>
</gene>
<comment type="function">
    <text evidence="2">Acts on leucine, isoleucine and valine.</text>
</comment>
<keyword evidence="8 17" id="KW-0032">Aminotransferase</keyword>
<sequence>MLSTDTSIYIDVQPTEDSRIASLDENNIPFGRVFSDHMFVADYKNGAWTDFKIMPYGNLSLSPAASTLHYSQTIFEGMKAFYNKNDEVVLFRPKENYERLMRSSERMCIPKMDKEIFMQGLKKLIEIDKKWVPKSDGSSLYIRPFIFASEGFLGVRPAEEYKFIIFTCPVAAYYAKPVRVKVETKFVRVASGGTGNAKTGGNYAAALYPAKLAQEQGYDQLIWTDAKEHKYIEESGTMNIMFVIDGKIVTPPQGDTILDGITRKSLVVLAKDLGYAVEERPVTVIEIEEAMKNGSLTEAFGMGTAAVISQIAAIGINDIDYELPAVETRKVSNHLLKELKAIRLAESEDRFGWMEKV</sequence>
<dbReference type="STRING" id="880071.Fleli_0251"/>
<dbReference type="GO" id="GO:0009097">
    <property type="term" value="P:isoleucine biosynthetic process"/>
    <property type="evidence" value="ECO:0007669"/>
    <property type="project" value="UniProtKB-UniPathway"/>
</dbReference>
<comment type="pathway">
    <text evidence="3">Amino-acid biosynthesis; L-isoleucine biosynthesis; L-isoleucine from 2-oxobutanoate: step 4/4.</text>
</comment>
<dbReference type="PIRSF" id="PIRSF006468">
    <property type="entry name" value="BCAT1"/>
    <property type="match status" value="1"/>
</dbReference>
<evidence type="ECO:0000256" key="4">
    <source>
        <dbReference type="ARBA" id="ARBA00004931"/>
    </source>
</evidence>
<dbReference type="Gene3D" id="3.20.10.10">
    <property type="entry name" value="D-amino Acid Aminotransferase, subunit A, domain 2"/>
    <property type="match status" value="1"/>
</dbReference>
<dbReference type="KEGG" id="fli:Fleli_0251"/>
<feature type="modified residue" description="N6-(pyridoxal phosphate)lysine" evidence="16">
    <location>
        <position position="198"/>
    </location>
</feature>
<accession>I4AFK5</accession>
<evidence type="ECO:0000256" key="8">
    <source>
        <dbReference type="ARBA" id="ARBA00022576"/>
    </source>
</evidence>
<evidence type="ECO:0000256" key="5">
    <source>
        <dbReference type="ARBA" id="ARBA00005072"/>
    </source>
</evidence>
<dbReference type="GO" id="GO:0004084">
    <property type="term" value="F:branched-chain-amino-acid transaminase activity"/>
    <property type="evidence" value="ECO:0007669"/>
    <property type="project" value="UniProtKB-EC"/>
</dbReference>
<reference evidence="18" key="1">
    <citation type="submission" date="2012-06" db="EMBL/GenBank/DDBJ databases">
        <title>The complete genome of Flexibacter litoralis DSM 6794.</title>
        <authorList>
            <person name="Lucas S."/>
            <person name="Copeland A."/>
            <person name="Lapidus A."/>
            <person name="Glavina del Rio T."/>
            <person name="Dalin E."/>
            <person name="Tice H."/>
            <person name="Bruce D."/>
            <person name="Goodwin L."/>
            <person name="Pitluck S."/>
            <person name="Peters L."/>
            <person name="Ovchinnikova G."/>
            <person name="Lu M."/>
            <person name="Kyrpides N."/>
            <person name="Mavromatis K."/>
            <person name="Ivanova N."/>
            <person name="Brettin T."/>
            <person name="Detter J.C."/>
            <person name="Han C."/>
            <person name="Larimer F."/>
            <person name="Land M."/>
            <person name="Hauser L."/>
            <person name="Markowitz V."/>
            <person name="Cheng J.-F."/>
            <person name="Hugenholtz P."/>
            <person name="Woyke T."/>
            <person name="Wu D."/>
            <person name="Spring S."/>
            <person name="Lang E."/>
            <person name="Kopitz M."/>
            <person name="Brambilla E."/>
            <person name="Klenk H.-P."/>
            <person name="Eisen J.A."/>
        </authorList>
    </citation>
    <scope>NUCLEOTIDE SEQUENCE [LARGE SCALE GENOMIC DNA]</scope>
    <source>
        <strain evidence="18">ATCC 23117 / DSM 6794 / NBRC 15988 / NCIMB 1366 / Sio-4</strain>
    </source>
</reference>
<dbReference type="CDD" id="cd01557">
    <property type="entry name" value="BCAT_beta_family"/>
    <property type="match status" value="1"/>
</dbReference>
<evidence type="ECO:0000256" key="1">
    <source>
        <dbReference type="ARBA" id="ARBA00001933"/>
    </source>
</evidence>
<keyword evidence="10 17" id="KW-0808">Transferase</keyword>
<dbReference type="NCBIfam" id="TIGR01123">
    <property type="entry name" value="ilvE_II"/>
    <property type="match status" value="1"/>
</dbReference>
<evidence type="ECO:0000256" key="7">
    <source>
        <dbReference type="ARBA" id="ARBA00013053"/>
    </source>
</evidence>
<evidence type="ECO:0000256" key="9">
    <source>
        <dbReference type="ARBA" id="ARBA00022605"/>
    </source>
</evidence>
<evidence type="ECO:0000256" key="6">
    <source>
        <dbReference type="ARBA" id="ARBA00009320"/>
    </source>
</evidence>
<evidence type="ECO:0000256" key="13">
    <source>
        <dbReference type="ARBA" id="ARBA00048212"/>
    </source>
</evidence>
<dbReference type="PATRIC" id="fig|880071.3.peg.240"/>
<evidence type="ECO:0000256" key="2">
    <source>
        <dbReference type="ARBA" id="ARBA00003109"/>
    </source>
</evidence>
<protein>
    <recommendedName>
        <fullName evidence="7">branched-chain-amino-acid transaminase</fullName>
        <ecNumber evidence="7">2.6.1.42</ecNumber>
    </recommendedName>
</protein>
<organism evidence="17 18">
    <name type="scientific">Bernardetia litoralis (strain ATCC 23117 / DSM 6794 / NBRC 15988 / NCIMB 1366 / Fx l1 / Sio-4)</name>
    <name type="common">Flexibacter litoralis</name>
    <dbReference type="NCBI Taxonomy" id="880071"/>
    <lineage>
        <taxon>Bacteria</taxon>
        <taxon>Pseudomonadati</taxon>
        <taxon>Bacteroidota</taxon>
        <taxon>Cytophagia</taxon>
        <taxon>Cytophagales</taxon>
        <taxon>Bernardetiaceae</taxon>
        <taxon>Bernardetia</taxon>
    </lineage>
</organism>
<evidence type="ECO:0000256" key="11">
    <source>
        <dbReference type="ARBA" id="ARBA00022898"/>
    </source>
</evidence>
<dbReference type="RefSeq" id="WP_014796205.1">
    <property type="nucleotide sequence ID" value="NC_018018.1"/>
</dbReference>
<dbReference type="InterPro" id="IPR043132">
    <property type="entry name" value="BCAT-like_C"/>
</dbReference>
<comment type="similarity">
    <text evidence="6">Belongs to the class-IV pyridoxal-phosphate-dependent aminotransferase family.</text>
</comment>
<comment type="cofactor">
    <cofactor evidence="1">
        <name>pyridoxal 5'-phosphate</name>
        <dbReference type="ChEBI" id="CHEBI:597326"/>
    </cofactor>
</comment>
<dbReference type="Proteomes" id="UP000006054">
    <property type="component" value="Chromosome"/>
</dbReference>
<evidence type="ECO:0000256" key="14">
    <source>
        <dbReference type="ARBA" id="ARBA00048798"/>
    </source>
</evidence>
<dbReference type="NCBIfam" id="NF009897">
    <property type="entry name" value="PRK13357.1"/>
    <property type="match status" value="1"/>
</dbReference>
<comment type="catalytic activity">
    <reaction evidence="14">
        <text>L-isoleucine + 2-oxoglutarate = (S)-3-methyl-2-oxopentanoate + L-glutamate</text>
        <dbReference type="Rhea" id="RHEA:24801"/>
        <dbReference type="ChEBI" id="CHEBI:16810"/>
        <dbReference type="ChEBI" id="CHEBI:29985"/>
        <dbReference type="ChEBI" id="CHEBI:35146"/>
        <dbReference type="ChEBI" id="CHEBI:58045"/>
        <dbReference type="EC" id="2.6.1.42"/>
    </reaction>
</comment>
<dbReference type="HOGENOM" id="CLU_031922_0_2_10"/>
<keyword evidence="12" id="KW-0100">Branched-chain amino acid biosynthesis</keyword>
<dbReference type="SUPFAM" id="SSF56752">
    <property type="entry name" value="D-aminoacid aminotransferase-like PLP-dependent enzymes"/>
    <property type="match status" value="1"/>
</dbReference>